<proteinExistence type="predicted"/>
<dbReference type="InterPro" id="IPR016477">
    <property type="entry name" value="Fructo-/Ketosamine-3-kinase"/>
</dbReference>
<reference evidence="1 2" key="1">
    <citation type="journal article" date="2018" name="New Phytol.">
        <title>Comparative genomics and transcriptomics depict ericoid mycorrhizal fungi as versatile saprotrophs and plant mutualists.</title>
        <authorList>
            <person name="Martino E."/>
            <person name="Morin E."/>
            <person name="Grelet G.A."/>
            <person name="Kuo A."/>
            <person name="Kohler A."/>
            <person name="Daghino S."/>
            <person name="Barry K.W."/>
            <person name="Cichocki N."/>
            <person name="Clum A."/>
            <person name="Dockter R.B."/>
            <person name="Hainaut M."/>
            <person name="Kuo R.C."/>
            <person name="LaButti K."/>
            <person name="Lindahl B.D."/>
            <person name="Lindquist E.A."/>
            <person name="Lipzen A."/>
            <person name="Khouja H.R."/>
            <person name="Magnuson J."/>
            <person name="Murat C."/>
            <person name="Ohm R.A."/>
            <person name="Singer S.W."/>
            <person name="Spatafora J.W."/>
            <person name="Wang M."/>
            <person name="Veneault-Fourrey C."/>
            <person name="Henrissat B."/>
            <person name="Grigoriev I.V."/>
            <person name="Martin F.M."/>
            <person name="Perotto S."/>
        </authorList>
    </citation>
    <scope>NUCLEOTIDE SEQUENCE [LARGE SCALE GENOMIC DNA]</scope>
    <source>
        <strain evidence="1 2">ATCC 22711</strain>
    </source>
</reference>
<dbReference type="InParanoid" id="A0A2T3AY10"/>
<dbReference type="Gene3D" id="3.90.1200.10">
    <property type="match status" value="1"/>
</dbReference>
<dbReference type="OrthoDB" id="5772781at2759"/>
<name>A0A2T3AY10_AMORE</name>
<organism evidence="1 2">
    <name type="scientific">Amorphotheca resinae ATCC 22711</name>
    <dbReference type="NCBI Taxonomy" id="857342"/>
    <lineage>
        <taxon>Eukaryota</taxon>
        <taxon>Fungi</taxon>
        <taxon>Dikarya</taxon>
        <taxon>Ascomycota</taxon>
        <taxon>Pezizomycotina</taxon>
        <taxon>Leotiomycetes</taxon>
        <taxon>Helotiales</taxon>
        <taxon>Amorphothecaceae</taxon>
        <taxon>Amorphotheca</taxon>
    </lineage>
</organism>
<protein>
    <submittedName>
        <fullName evidence="1">Uncharacterized protein</fullName>
    </submittedName>
</protein>
<dbReference type="EMBL" id="KZ679013">
    <property type="protein sequence ID" value="PSS14959.1"/>
    <property type="molecule type" value="Genomic_DNA"/>
</dbReference>
<keyword evidence="2" id="KW-1185">Reference proteome</keyword>
<gene>
    <name evidence="1" type="ORF">M430DRAFT_277194</name>
</gene>
<dbReference type="GeneID" id="36573785"/>
<evidence type="ECO:0000313" key="1">
    <source>
        <dbReference type="EMBL" id="PSS14959.1"/>
    </source>
</evidence>
<dbReference type="Pfam" id="PF03881">
    <property type="entry name" value="Fructosamin_kin"/>
    <property type="match status" value="1"/>
</dbReference>
<dbReference type="STRING" id="857342.A0A2T3AY10"/>
<sequence>MEYRDMVDRMPDPHEFTTHLAALHQTSKSPNGRFGFHITTYSGNLPQMDRERVGRNWERYFTKSMRCALKLEIDAKGPDPEFDVLVPVLFDKVIPCLLRPLEERRSICEALTCARRSLVCKFWN</sequence>
<accession>A0A2T3AY10</accession>
<dbReference type="Proteomes" id="UP000241818">
    <property type="component" value="Unassembled WGS sequence"/>
</dbReference>
<evidence type="ECO:0000313" key="2">
    <source>
        <dbReference type="Proteomes" id="UP000241818"/>
    </source>
</evidence>
<dbReference type="AlphaFoldDB" id="A0A2T3AY10"/>
<dbReference type="RefSeq" id="XP_024719558.1">
    <property type="nucleotide sequence ID" value="XM_024865704.1"/>
</dbReference>